<evidence type="ECO:0000313" key="1">
    <source>
        <dbReference type="EMBL" id="BBZ75587.1"/>
    </source>
</evidence>
<accession>A0A6N4W647</accession>
<proteinExistence type="predicted"/>
<dbReference type="EMBL" id="AP022620">
    <property type="protein sequence ID" value="BBZ75587.1"/>
    <property type="molecule type" value="Genomic_DNA"/>
</dbReference>
<keyword evidence="2" id="KW-1185">Reference proteome</keyword>
<dbReference type="KEGG" id="many:MANY_09240"/>
<reference evidence="1 2" key="1">
    <citation type="journal article" date="2019" name="Emerg. Microbes Infect.">
        <title>Comprehensive subspecies identification of 175 nontuberculous mycobacteria species based on 7547 genomic profiles.</title>
        <authorList>
            <person name="Matsumoto Y."/>
            <person name="Kinjo T."/>
            <person name="Motooka D."/>
            <person name="Nabeya D."/>
            <person name="Jung N."/>
            <person name="Uechi K."/>
            <person name="Horii T."/>
            <person name="Iida T."/>
            <person name="Fujita J."/>
            <person name="Nakamura S."/>
        </authorList>
    </citation>
    <scope>NUCLEOTIDE SEQUENCE [LARGE SCALE GENOMIC DNA]</scope>
    <source>
        <strain evidence="1 2">JCM 30275</strain>
    </source>
</reference>
<dbReference type="Proteomes" id="UP000467249">
    <property type="component" value="Chromosome"/>
</dbReference>
<organism evidence="1 2">
    <name type="scientific">Mycolicibacterium anyangense</name>
    <dbReference type="NCBI Taxonomy" id="1431246"/>
    <lineage>
        <taxon>Bacteria</taxon>
        <taxon>Bacillati</taxon>
        <taxon>Actinomycetota</taxon>
        <taxon>Actinomycetes</taxon>
        <taxon>Mycobacteriales</taxon>
        <taxon>Mycobacteriaceae</taxon>
        <taxon>Mycolicibacterium</taxon>
    </lineage>
</organism>
<dbReference type="AlphaFoldDB" id="A0A6N4W647"/>
<dbReference type="RefSeq" id="WP_163803171.1">
    <property type="nucleotide sequence ID" value="NZ_AP022620.1"/>
</dbReference>
<gene>
    <name evidence="1" type="ORF">MANY_09240</name>
</gene>
<evidence type="ECO:0000313" key="2">
    <source>
        <dbReference type="Proteomes" id="UP000467249"/>
    </source>
</evidence>
<protein>
    <submittedName>
        <fullName evidence="1">Uncharacterized protein</fullName>
    </submittedName>
</protein>
<name>A0A6N4W647_9MYCO</name>
<sequence>MTIQFGAELIERYLHTRQVRYFRGHHDDEYFFLVNAYHGRLHVHLEPCGPDRRMVKISITAERYYPVTARAAVAGLADQWNGSAPAVTATVFASSDPRLVGVVAARRFSTAVGGDFGAVVDQSIQSAIDLFGRLKASAGATAGDTSHLLDAG</sequence>